<feature type="compositionally biased region" description="Basic residues" evidence="1">
    <location>
        <begin position="201"/>
        <end position="216"/>
    </location>
</feature>
<dbReference type="OrthoDB" id="8965057at2759"/>
<dbReference type="InterPro" id="IPR024845">
    <property type="entry name" value="NHS-like"/>
</dbReference>
<feature type="compositionally biased region" description="Polar residues" evidence="1">
    <location>
        <begin position="1033"/>
        <end position="1042"/>
    </location>
</feature>
<feature type="compositionally biased region" description="Basic and acidic residues" evidence="1">
    <location>
        <begin position="473"/>
        <end position="484"/>
    </location>
</feature>
<feature type="compositionally biased region" description="Low complexity" evidence="1">
    <location>
        <begin position="315"/>
        <end position="326"/>
    </location>
</feature>
<evidence type="ECO:0000313" key="2">
    <source>
        <dbReference type="EMBL" id="PNF40683.1"/>
    </source>
</evidence>
<feature type="region of interest" description="Disordered" evidence="1">
    <location>
        <begin position="1032"/>
        <end position="1065"/>
    </location>
</feature>
<evidence type="ECO:0000256" key="1">
    <source>
        <dbReference type="SAM" id="MobiDB-lite"/>
    </source>
</evidence>
<feature type="region of interest" description="Disordered" evidence="1">
    <location>
        <begin position="913"/>
        <end position="943"/>
    </location>
</feature>
<feature type="region of interest" description="Disordered" evidence="1">
    <location>
        <begin position="753"/>
        <end position="780"/>
    </location>
</feature>
<dbReference type="Proteomes" id="UP000235965">
    <property type="component" value="Unassembled WGS sequence"/>
</dbReference>
<sequence length="1126" mass="121990">ESDITTFSLRTEHFSSCEDVAATKNLFAVGTRPECVQRLYETAAKTPVHMMRQLDRYRRDGRRSSRYFLCTPILGGERRSVAKIKHKPGIDIETRMPAAVNHLRRWTSEEAFGDITVTPDCTSRIASSIDAGATEIGLEDDNVDSGTDHRLPSPEEQVQTVALRFPPELVAVDISGRPFDRMTSFRRSLIHVQIDADGTVRRRSGRSRKPRGRRRNTIAGTDQRELEQAITGENPGGSAGVPDISADAISVVRSASSDLLRSKDDSPSDSKKSHFSTLKQWVSASSGTMNMAVKLREGSVRRRAFTNGKEDPLHSSSGNWSASSESGRASVGSENTATTHQPKSTTTLSSAATEGTLTPDIVSDLVSPFPDDGETSSIYSCDTEGYYTSFHMDSGLKTLKEEESLSSQTPLNSTVALSTSPGRGNATLTAENEYELFGKGSTSTTTSSAGTVCTTLLVGNDNSMSATPAPAVPERKSSLEGKQEKNDQMVVAVIHKQQSEVPSESPDSGHNTSSSPVDSTNSPPGTLTGRSSEYEFSESDLEGVDRIERIRVKTTINSSRIPSMCVITPPQSDDETCQFVPSYSRKHNHSSETEPSRIRSRSACRAPTPIERSASLKTRTHGLSPSPTRKAIALSDVKSKVHQQKTAPMLRSSLQPFNNMIDKVKCVLSSAGSTRKGSKLSAGEQSDISPTEPDISPPVDAGDYVTIADVRNNTRAEIYYQGQPGNLYSNTGQMRSPPCLSEKMEYVSLNELPGPTRASSPSGNVLIAPSDSLERKKRQGARVTLDSEGKVVYSSDSLRRNKGAHTTFEPGPYIKDPRITTPVATDVLSSPISQRGRPLSPRQQISPARGKLTSPTSPQLGKVIIKAGSKTTPMMRVASPPLAIASRPLSPKPSSATATGRGAYVHMQSAHQRCLSPPGGRSASSVTSPIDDDEGKIPPCPANPKLVTSYLQRTNPALYNRISEQQTSCNLNPTKIKRSDSYRMANSPLMQARKMTNIEIAAANINSNPQTIIFKADTNLDSVKENKVVTCGNDKNNPQSKRNNGKDSWKVKYDGDSSRMESGQVEDVAQTKTAINPNLLGRKFYGPQIKVDPNLFSATAPRPVTVPQDTERARVLSNAGNNTEIW</sequence>
<feature type="region of interest" description="Disordered" evidence="1">
    <location>
        <begin position="199"/>
        <end position="243"/>
    </location>
</feature>
<feature type="compositionally biased region" description="Polar residues" evidence="1">
    <location>
        <begin position="499"/>
        <end position="531"/>
    </location>
</feature>
<reference evidence="2 3" key="1">
    <citation type="submission" date="2017-12" db="EMBL/GenBank/DDBJ databases">
        <title>Hemimetabolous genomes reveal molecular basis of termite eusociality.</title>
        <authorList>
            <person name="Harrison M.C."/>
            <person name="Jongepier E."/>
            <person name="Robertson H.M."/>
            <person name="Arning N."/>
            <person name="Bitard-Feildel T."/>
            <person name="Chao H."/>
            <person name="Childers C.P."/>
            <person name="Dinh H."/>
            <person name="Doddapaneni H."/>
            <person name="Dugan S."/>
            <person name="Gowin J."/>
            <person name="Greiner C."/>
            <person name="Han Y."/>
            <person name="Hu H."/>
            <person name="Hughes D.S.T."/>
            <person name="Huylmans A.-K."/>
            <person name="Kemena C."/>
            <person name="Kremer L.P.M."/>
            <person name="Lee S.L."/>
            <person name="Lopez-Ezquerra A."/>
            <person name="Mallet L."/>
            <person name="Monroy-Kuhn J.M."/>
            <person name="Moser A."/>
            <person name="Murali S.C."/>
            <person name="Muzny D.M."/>
            <person name="Otani S."/>
            <person name="Piulachs M.-D."/>
            <person name="Poelchau M."/>
            <person name="Qu J."/>
            <person name="Schaub F."/>
            <person name="Wada-Katsumata A."/>
            <person name="Worley K.C."/>
            <person name="Xie Q."/>
            <person name="Ylla G."/>
            <person name="Poulsen M."/>
            <person name="Gibbs R.A."/>
            <person name="Schal C."/>
            <person name="Richards S."/>
            <person name="Belles X."/>
            <person name="Korb J."/>
            <person name="Bornberg-Bauer E."/>
        </authorList>
    </citation>
    <scope>NUCLEOTIDE SEQUENCE [LARGE SCALE GENOMIC DNA]</scope>
    <source>
        <tissue evidence="2">Whole body</tissue>
    </source>
</reference>
<feature type="region of interest" description="Disordered" evidence="1">
    <location>
        <begin position="583"/>
        <end position="627"/>
    </location>
</feature>
<feature type="compositionally biased region" description="Basic and acidic residues" evidence="1">
    <location>
        <begin position="1044"/>
        <end position="1059"/>
    </location>
</feature>
<feature type="non-terminal residue" evidence="2">
    <location>
        <position position="1"/>
    </location>
</feature>
<feature type="compositionally biased region" description="Polar residues" evidence="1">
    <location>
        <begin position="615"/>
        <end position="627"/>
    </location>
</feature>
<feature type="region of interest" description="Disordered" evidence="1">
    <location>
        <begin position="257"/>
        <end position="277"/>
    </location>
</feature>
<dbReference type="Pfam" id="PF15273">
    <property type="entry name" value="NHS"/>
    <property type="match status" value="1"/>
</dbReference>
<dbReference type="InParanoid" id="A0A2J7RIM1"/>
<feature type="region of interest" description="Disordered" evidence="1">
    <location>
        <begin position="829"/>
        <end position="858"/>
    </location>
</feature>
<comment type="caution">
    <text evidence="2">The sequence shown here is derived from an EMBL/GenBank/DDBJ whole genome shotgun (WGS) entry which is preliminary data.</text>
</comment>
<dbReference type="STRING" id="105785.A0A2J7RIM1"/>
<name>A0A2J7RIM1_9NEOP</name>
<feature type="compositionally biased region" description="Basic and acidic residues" evidence="1">
    <location>
        <begin position="260"/>
        <end position="272"/>
    </location>
</feature>
<feature type="region of interest" description="Disordered" evidence="1">
    <location>
        <begin position="672"/>
        <end position="702"/>
    </location>
</feature>
<feature type="region of interest" description="Disordered" evidence="1">
    <location>
        <begin position="497"/>
        <end position="541"/>
    </location>
</feature>
<protein>
    <submittedName>
        <fullName evidence="2">Uncharacterized protein</fullName>
    </submittedName>
</protein>
<keyword evidence="3" id="KW-1185">Reference proteome</keyword>
<dbReference type="AlphaFoldDB" id="A0A2J7RIM1"/>
<organism evidence="2 3">
    <name type="scientific">Cryptotermes secundus</name>
    <dbReference type="NCBI Taxonomy" id="105785"/>
    <lineage>
        <taxon>Eukaryota</taxon>
        <taxon>Metazoa</taxon>
        <taxon>Ecdysozoa</taxon>
        <taxon>Arthropoda</taxon>
        <taxon>Hexapoda</taxon>
        <taxon>Insecta</taxon>
        <taxon>Pterygota</taxon>
        <taxon>Neoptera</taxon>
        <taxon>Polyneoptera</taxon>
        <taxon>Dictyoptera</taxon>
        <taxon>Blattodea</taxon>
        <taxon>Blattoidea</taxon>
        <taxon>Termitoidae</taxon>
        <taxon>Kalotermitidae</taxon>
        <taxon>Cryptotermitinae</taxon>
        <taxon>Cryptotermes</taxon>
    </lineage>
</organism>
<dbReference type="FunCoup" id="A0A2J7RIM1">
    <property type="interactions" value="17"/>
</dbReference>
<feature type="region of interest" description="Disordered" evidence="1">
    <location>
        <begin position="459"/>
        <end position="484"/>
    </location>
</feature>
<evidence type="ECO:0000313" key="3">
    <source>
        <dbReference type="Proteomes" id="UP000235965"/>
    </source>
</evidence>
<accession>A0A2J7RIM1</accession>
<gene>
    <name evidence="2" type="ORF">B7P43_G02859</name>
</gene>
<feature type="compositionally biased region" description="Polar residues" evidence="1">
    <location>
        <begin position="332"/>
        <end position="356"/>
    </location>
</feature>
<dbReference type="EMBL" id="NEVH01003495">
    <property type="protein sequence ID" value="PNF40683.1"/>
    <property type="molecule type" value="Genomic_DNA"/>
</dbReference>
<proteinExistence type="predicted"/>
<feature type="region of interest" description="Disordered" evidence="1">
    <location>
        <begin position="306"/>
        <end position="356"/>
    </location>
</feature>